<evidence type="ECO:0000256" key="1">
    <source>
        <dbReference type="ARBA" id="ARBA00004496"/>
    </source>
</evidence>
<reference evidence="10" key="1">
    <citation type="submission" date="2025-08" db="UniProtKB">
        <authorList>
            <consortium name="Ensembl"/>
        </authorList>
    </citation>
    <scope>IDENTIFICATION</scope>
</reference>
<feature type="domain" description="PID" evidence="9">
    <location>
        <begin position="44"/>
        <end position="169"/>
    </location>
</feature>
<proteinExistence type="predicted"/>
<evidence type="ECO:0000256" key="5">
    <source>
        <dbReference type="ARBA" id="ARBA00023098"/>
    </source>
</evidence>
<reference evidence="10" key="2">
    <citation type="submission" date="2025-09" db="UniProtKB">
        <authorList>
            <consortium name="Ensembl"/>
        </authorList>
    </citation>
    <scope>IDENTIFICATION</scope>
</reference>
<dbReference type="PANTHER" id="PTHR11232">
    <property type="entry name" value="PHOSPHOTYROSINE INTERACTION DOMAIN-CONTAINING FAMILY MEMBER"/>
    <property type="match status" value="1"/>
</dbReference>
<protein>
    <submittedName>
        <fullName evidence="10">Low density lipoprotein receptor adaptor protein 1b</fullName>
    </submittedName>
</protein>
<evidence type="ECO:0000313" key="11">
    <source>
        <dbReference type="Proteomes" id="UP000261540"/>
    </source>
</evidence>
<dbReference type="GO" id="GO:0008203">
    <property type="term" value="P:cholesterol metabolic process"/>
    <property type="evidence" value="ECO:0007669"/>
    <property type="project" value="UniProtKB-KW"/>
</dbReference>
<dbReference type="GeneTree" id="ENSGT00940000157118"/>
<dbReference type="SUPFAM" id="SSF50729">
    <property type="entry name" value="PH domain-like"/>
    <property type="match status" value="1"/>
</dbReference>
<accession>A0A3B3S0U4</accession>
<dbReference type="Ensembl" id="ENSPKIT00000004358.1">
    <property type="protein sequence ID" value="ENSPKIP00000023671.1"/>
    <property type="gene ID" value="ENSPKIG00000007203.1"/>
</dbReference>
<dbReference type="InterPro" id="IPR006020">
    <property type="entry name" value="PTB/PI_dom"/>
</dbReference>
<sequence length="308" mass="33577">MDALKSAGRAIIRSPSLAKQSWGVGKHKKLPENWTDTRETLLEGMVFRLKYLGMTLVEEAKGEELSAMAVKRIMATAKASGKKLQKVTLNISPRGIVLYDSLSNQLIENISIYRISYCAADKNHDRVFTYIAQSQQNETLACHAYLCPKRKVAQAVTLTVAQAFRVAFEFWQVAKEENGKRAASGSDGEAASSSQSEWSLNLLSLKGREGGTGTGTLLDLDETPPAGLPATAPDSAHPFAVRGTDMENNNTLWELDDGLDEAFSRLAESRTNPQVLDIGVISDDLHADTLQWSPSGWDASDGNDLFGL</sequence>
<evidence type="ECO:0000259" key="9">
    <source>
        <dbReference type="PROSITE" id="PS01179"/>
    </source>
</evidence>
<comment type="subcellular location">
    <subcellularLocation>
        <location evidence="1">Cytoplasm</location>
    </subcellularLocation>
</comment>
<dbReference type="Proteomes" id="UP000261540">
    <property type="component" value="Unplaced"/>
</dbReference>
<dbReference type="GeneID" id="111848276"/>
<feature type="region of interest" description="Disordered" evidence="8">
    <location>
        <begin position="213"/>
        <end position="242"/>
    </location>
</feature>
<evidence type="ECO:0000256" key="2">
    <source>
        <dbReference type="ARBA" id="ARBA00022490"/>
    </source>
</evidence>
<dbReference type="PROSITE" id="PS01179">
    <property type="entry name" value="PID"/>
    <property type="match status" value="1"/>
</dbReference>
<keyword evidence="11" id="KW-1185">Reference proteome</keyword>
<organism evidence="10 11">
    <name type="scientific">Paramormyrops kingsleyae</name>
    <dbReference type="NCBI Taxonomy" id="1676925"/>
    <lineage>
        <taxon>Eukaryota</taxon>
        <taxon>Metazoa</taxon>
        <taxon>Chordata</taxon>
        <taxon>Craniata</taxon>
        <taxon>Vertebrata</taxon>
        <taxon>Euteleostomi</taxon>
        <taxon>Actinopterygii</taxon>
        <taxon>Neopterygii</taxon>
        <taxon>Teleostei</taxon>
        <taxon>Osteoglossocephala</taxon>
        <taxon>Osteoglossomorpha</taxon>
        <taxon>Osteoglossiformes</taxon>
        <taxon>Mormyridae</taxon>
        <taxon>Paramormyrops</taxon>
    </lineage>
</organism>
<dbReference type="AlphaFoldDB" id="A0A3B3S0U4"/>
<keyword evidence="2" id="KW-0963">Cytoplasm</keyword>
<evidence type="ECO:0000313" key="10">
    <source>
        <dbReference type="Ensembl" id="ENSPKIP00000023671.1"/>
    </source>
</evidence>
<dbReference type="STRING" id="1676925.ENSPKIP00000023671"/>
<dbReference type="InterPro" id="IPR011993">
    <property type="entry name" value="PH-like_dom_sf"/>
</dbReference>
<evidence type="ECO:0000256" key="6">
    <source>
        <dbReference type="ARBA" id="ARBA00023166"/>
    </source>
</evidence>
<evidence type="ECO:0000256" key="3">
    <source>
        <dbReference type="ARBA" id="ARBA00022548"/>
    </source>
</evidence>
<dbReference type="PANTHER" id="PTHR11232:SF35">
    <property type="entry name" value="LOW DENSITY LIPOPROTEIN RECEPTOR ADAPTER PROTEIN 1"/>
    <property type="match status" value="1"/>
</dbReference>
<evidence type="ECO:0000256" key="8">
    <source>
        <dbReference type="SAM" id="MobiDB-lite"/>
    </source>
</evidence>
<evidence type="ECO:0000256" key="4">
    <source>
        <dbReference type="ARBA" id="ARBA00022583"/>
    </source>
</evidence>
<keyword evidence="3" id="KW-0153">Cholesterol metabolism</keyword>
<dbReference type="Gene3D" id="2.30.29.30">
    <property type="entry name" value="Pleckstrin-homology domain (PH domain)/Phosphotyrosine-binding domain (PTB)"/>
    <property type="match status" value="1"/>
</dbReference>
<dbReference type="RefSeq" id="XP_023675916.1">
    <property type="nucleotide sequence ID" value="XM_023820148.2"/>
</dbReference>
<keyword evidence="5" id="KW-0443">Lipid metabolism</keyword>
<name>A0A3B3S0U4_9TELE</name>
<dbReference type="CDD" id="cd13159">
    <property type="entry name" value="PTB_LDLRAP-mammal-like"/>
    <property type="match status" value="1"/>
</dbReference>
<dbReference type="FunFam" id="2.30.29.30:FF:000137">
    <property type="entry name" value="Low density lipoprotein receptor adapter protein 1"/>
    <property type="match status" value="1"/>
</dbReference>
<keyword evidence="6" id="KW-1207">Sterol metabolism</keyword>
<dbReference type="SMART" id="SM00462">
    <property type="entry name" value="PTB"/>
    <property type="match status" value="1"/>
</dbReference>
<keyword evidence="4" id="KW-0254">Endocytosis</keyword>
<dbReference type="Pfam" id="PF00640">
    <property type="entry name" value="PID"/>
    <property type="match status" value="1"/>
</dbReference>
<dbReference type="GO" id="GO:0006897">
    <property type="term" value="P:endocytosis"/>
    <property type="evidence" value="ECO:0007669"/>
    <property type="project" value="UniProtKB-KW"/>
</dbReference>
<dbReference type="InterPro" id="IPR051133">
    <property type="entry name" value="Adapter_Engulfment-Domain"/>
</dbReference>
<evidence type="ECO:0000256" key="7">
    <source>
        <dbReference type="ARBA" id="ARBA00023221"/>
    </source>
</evidence>
<dbReference type="GO" id="GO:0005769">
    <property type="term" value="C:early endosome"/>
    <property type="evidence" value="ECO:0007669"/>
    <property type="project" value="TreeGrafter"/>
</dbReference>
<keyword evidence="7" id="KW-0753">Steroid metabolism</keyword>